<dbReference type="Pfam" id="PF17293">
    <property type="entry name" value="Arm-DNA-bind_5"/>
    <property type="match status" value="1"/>
</dbReference>
<accession>A0ABR6EU34</accession>
<evidence type="ECO:0000313" key="6">
    <source>
        <dbReference type="Proteomes" id="UP000636110"/>
    </source>
</evidence>
<evidence type="ECO:0000256" key="1">
    <source>
        <dbReference type="ARBA" id="ARBA00008857"/>
    </source>
</evidence>
<dbReference type="EMBL" id="WNXC01000001">
    <property type="protein sequence ID" value="MBB2148776.1"/>
    <property type="molecule type" value="Genomic_DNA"/>
</dbReference>
<dbReference type="RefSeq" id="WP_182955078.1">
    <property type="nucleotide sequence ID" value="NZ_WNXC01000001.1"/>
</dbReference>
<keyword evidence="6" id="KW-1185">Reference proteome</keyword>
<dbReference type="InterPro" id="IPR035386">
    <property type="entry name" value="Arm-DNA-bind_5"/>
</dbReference>
<evidence type="ECO:0000256" key="2">
    <source>
        <dbReference type="ARBA" id="ARBA00023125"/>
    </source>
</evidence>
<evidence type="ECO:0000313" key="5">
    <source>
        <dbReference type="EMBL" id="MBB2148776.1"/>
    </source>
</evidence>
<feature type="domain" description="Tyr recombinase" evidence="4">
    <location>
        <begin position="198"/>
        <end position="391"/>
    </location>
</feature>
<keyword evidence="3" id="KW-0233">DNA recombination</keyword>
<protein>
    <submittedName>
        <fullName evidence="5">Tyrosine-type recombinase/integrase</fullName>
    </submittedName>
</protein>
<proteinExistence type="inferred from homology"/>
<evidence type="ECO:0000259" key="4">
    <source>
        <dbReference type="PROSITE" id="PS51898"/>
    </source>
</evidence>
<dbReference type="InterPro" id="IPR025269">
    <property type="entry name" value="SAM-like_dom"/>
</dbReference>
<gene>
    <name evidence="5" type="ORF">GM920_07615</name>
</gene>
<evidence type="ECO:0000256" key="3">
    <source>
        <dbReference type="ARBA" id="ARBA00023172"/>
    </source>
</evidence>
<dbReference type="PROSITE" id="PS51898">
    <property type="entry name" value="TYR_RECOMBINASE"/>
    <property type="match status" value="1"/>
</dbReference>
<comment type="caution">
    <text evidence="5">The sequence shown here is derived from an EMBL/GenBank/DDBJ whole genome shotgun (WGS) entry which is preliminary data.</text>
</comment>
<dbReference type="InterPro" id="IPR013762">
    <property type="entry name" value="Integrase-like_cat_sf"/>
</dbReference>
<organism evidence="5 6">
    <name type="scientific">Pedobacter gandavensis</name>
    <dbReference type="NCBI Taxonomy" id="2679963"/>
    <lineage>
        <taxon>Bacteria</taxon>
        <taxon>Pseudomonadati</taxon>
        <taxon>Bacteroidota</taxon>
        <taxon>Sphingobacteriia</taxon>
        <taxon>Sphingobacteriales</taxon>
        <taxon>Sphingobacteriaceae</taxon>
        <taxon>Pedobacter</taxon>
    </lineage>
</organism>
<dbReference type="Gene3D" id="1.10.443.10">
    <property type="entry name" value="Intergrase catalytic core"/>
    <property type="match status" value="1"/>
</dbReference>
<dbReference type="InterPro" id="IPR010998">
    <property type="entry name" value="Integrase_recombinase_N"/>
</dbReference>
<dbReference type="InterPro" id="IPR002104">
    <property type="entry name" value="Integrase_catalytic"/>
</dbReference>
<keyword evidence="2" id="KW-0238">DNA-binding</keyword>
<name>A0ABR6EU34_9SPHI</name>
<dbReference type="PANTHER" id="PTHR30349:SF41">
    <property type="entry name" value="INTEGRASE_RECOMBINASE PROTEIN MJ0367-RELATED"/>
    <property type="match status" value="1"/>
</dbReference>
<dbReference type="Pfam" id="PF13102">
    <property type="entry name" value="Phage_int_SAM_5"/>
    <property type="match status" value="1"/>
</dbReference>
<comment type="similarity">
    <text evidence="1">Belongs to the 'phage' integrase family.</text>
</comment>
<dbReference type="SUPFAM" id="SSF56349">
    <property type="entry name" value="DNA breaking-rejoining enzymes"/>
    <property type="match status" value="1"/>
</dbReference>
<sequence>MNISLKLLLYTHKTYSDGKHPIVLQFITKRSTKRKVIHKCFIEEWDDVLKRIKTKVPNSAYINKYISEKYAEAEQNLFSVKTGDSNEDTLFETKEELTLAEAFDLEMERLKSDMKVGSYNKVNGFKTQISDFTNIENLFLSSMDLNWFQKFAKHLKTLGNNGTTAQKKIKTIRSIVARYYKGSLSEELKNFKLPTNKTVKQKLNSVEMKSLEDLSLPEGDLIAATRDLFLLQVYLRGVRVGDILQASADQFKNGVFTYTDDKTSKTASMKIIGKAQQIVDRYIGRHERLFPFFKWSPNKKLSKFDNKAARMKEKEICTAVVNKYLKIIAKMAGIDKPLSSHIARHTFARMAIDKINNPMVTMELLGHSSLAVHQNYLNDIRKDDELDQAADDIFG</sequence>
<dbReference type="Proteomes" id="UP000636110">
    <property type="component" value="Unassembled WGS sequence"/>
</dbReference>
<dbReference type="PANTHER" id="PTHR30349">
    <property type="entry name" value="PHAGE INTEGRASE-RELATED"/>
    <property type="match status" value="1"/>
</dbReference>
<dbReference type="InterPro" id="IPR011010">
    <property type="entry name" value="DNA_brk_join_enz"/>
</dbReference>
<reference evidence="5 6" key="1">
    <citation type="submission" date="2019-11" db="EMBL/GenBank/DDBJ databases">
        <title>Description of Pedobacter sp. LMG 31462T.</title>
        <authorList>
            <person name="Carlier A."/>
            <person name="Qi S."/>
            <person name="Vandamme P."/>
        </authorList>
    </citation>
    <scope>NUCLEOTIDE SEQUENCE [LARGE SCALE GENOMIC DNA]</scope>
    <source>
        <strain evidence="5 6">LMG 31462</strain>
    </source>
</reference>
<dbReference type="Gene3D" id="1.10.150.130">
    <property type="match status" value="1"/>
</dbReference>
<dbReference type="InterPro" id="IPR050090">
    <property type="entry name" value="Tyrosine_recombinase_XerCD"/>
</dbReference>
<dbReference type="Pfam" id="PF00589">
    <property type="entry name" value="Phage_integrase"/>
    <property type="match status" value="1"/>
</dbReference>